<keyword evidence="5" id="KW-1185">Reference proteome</keyword>
<dbReference type="GO" id="GO:0006310">
    <property type="term" value="P:DNA recombination"/>
    <property type="evidence" value="ECO:0007669"/>
    <property type="project" value="UniProtKB-KW"/>
</dbReference>
<accession>A0A9X1IIJ5</accession>
<gene>
    <name evidence="4" type="ORF">LHA35_27895</name>
</gene>
<dbReference type="RefSeq" id="WP_226614560.1">
    <property type="nucleotide sequence ID" value="NZ_JAJAQI010000116.1"/>
</dbReference>
<organism evidence="4 5">
    <name type="scientific">Roseicella aerolata</name>
    <dbReference type="NCBI Taxonomy" id="2883479"/>
    <lineage>
        <taxon>Bacteria</taxon>
        <taxon>Pseudomonadati</taxon>
        <taxon>Pseudomonadota</taxon>
        <taxon>Alphaproteobacteria</taxon>
        <taxon>Acetobacterales</taxon>
        <taxon>Roseomonadaceae</taxon>
        <taxon>Roseicella</taxon>
    </lineage>
</organism>
<dbReference type="Proteomes" id="UP001139311">
    <property type="component" value="Unassembled WGS sequence"/>
</dbReference>
<keyword evidence="1" id="KW-0233">DNA recombination</keyword>
<dbReference type="AlphaFoldDB" id="A0A9X1IIJ5"/>
<sequence length="345" mass="38470">MRRLTPDLWPRADRAAWERAIRPGDGPFDPPGPAAHLASGSKRGRAGAWGNFLAFLETRSDLDAAEGPAERLTYERFTAWLEALRQRTSANTVRQLVLSFSLAIAAMVPERDWSWVRQHIGRPRHGEAMASRKPVVSLDPVLLVSRALALCDAADAAPLSRDASVDHRDGLMLALTIYIGLRCKNIAGLRLGETVLETGDGYRLTFASTDIKNGVTVDLPLPATLVPYLRRHIEEHRPRLLDGAPDQGWLFISERRRPLAYNSLWEIFQRRGIQLLGHPINPHAIRHTIATGLLVADPRAVKVTGAALAHRGTRSVNEIYDRSGRTGAEAEWRRLRRSVTGRRRQ</sequence>
<dbReference type="InterPro" id="IPR013762">
    <property type="entry name" value="Integrase-like_cat_sf"/>
</dbReference>
<proteinExistence type="predicted"/>
<reference evidence="4" key="1">
    <citation type="submission" date="2021-10" db="EMBL/GenBank/DDBJ databases">
        <title>Roseicella aerolatum sp. nov., isolated from aerosols of e-waste dismantling site.</title>
        <authorList>
            <person name="Qin T."/>
        </authorList>
    </citation>
    <scope>NUCLEOTIDE SEQUENCE</scope>
    <source>
        <strain evidence="4">GB24</strain>
    </source>
</reference>
<dbReference type="GO" id="GO:0003677">
    <property type="term" value="F:DNA binding"/>
    <property type="evidence" value="ECO:0007669"/>
    <property type="project" value="InterPro"/>
</dbReference>
<evidence type="ECO:0000259" key="3">
    <source>
        <dbReference type="PROSITE" id="PS51898"/>
    </source>
</evidence>
<dbReference type="InterPro" id="IPR002104">
    <property type="entry name" value="Integrase_catalytic"/>
</dbReference>
<dbReference type="PROSITE" id="PS51898">
    <property type="entry name" value="TYR_RECOMBINASE"/>
    <property type="match status" value="1"/>
</dbReference>
<feature type="region of interest" description="Disordered" evidence="2">
    <location>
        <begin position="21"/>
        <end position="42"/>
    </location>
</feature>
<dbReference type="GO" id="GO:0015074">
    <property type="term" value="P:DNA integration"/>
    <property type="evidence" value="ECO:0007669"/>
    <property type="project" value="InterPro"/>
</dbReference>
<name>A0A9X1IIJ5_9PROT</name>
<evidence type="ECO:0000256" key="1">
    <source>
        <dbReference type="ARBA" id="ARBA00023172"/>
    </source>
</evidence>
<dbReference type="EMBL" id="JAJAQI010000116">
    <property type="protein sequence ID" value="MCB4825531.1"/>
    <property type="molecule type" value="Genomic_DNA"/>
</dbReference>
<evidence type="ECO:0000256" key="2">
    <source>
        <dbReference type="SAM" id="MobiDB-lite"/>
    </source>
</evidence>
<protein>
    <submittedName>
        <fullName evidence="4">Site-specific integrase</fullName>
    </submittedName>
</protein>
<evidence type="ECO:0000313" key="5">
    <source>
        <dbReference type="Proteomes" id="UP001139311"/>
    </source>
</evidence>
<dbReference type="CDD" id="cd00397">
    <property type="entry name" value="DNA_BRE_C"/>
    <property type="match status" value="1"/>
</dbReference>
<evidence type="ECO:0000313" key="4">
    <source>
        <dbReference type="EMBL" id="MCB4825531.1"/>
    </source>
</evidence>
<comment type="caution">
    <text evidence="4">The sequence shown here is derived from an EMBL/GenBank/DDBJ whole genome shotgun (WGS) entry which is preliminary data.</text>
</comment>
<dbReference type="Gene3D" id="1.10.443.10">
    <property type="entry name" value="Intergrase catalytic core"/>
    <property type="match status" value="1"/>
</dbReference>
<feature type="domain" description="Tyr recombinase" evidence="3">
    <location>
        <begin position="137"/>
        <end position="337"/>
    </location>
</feature>
<dbReference type="Pfam" id="PF00589">
    <property type="entry name" value="Phage_integrase"/>
    <property type="match status" value="1"/>
</dbReference>
<dbReference type="InterPro" id="IPR011010">
    <property type="entry name" value="DNA_brk_join_enz"/>
</dbReference>
<dbReference type="SUPFAM" id="SSF56349">
    <property type="entry name" value="DNA breaking-rejoining enzymes"/>
    <property type="match status" value="1"/>
</dbReference>